<feature type="transmembrane region" description="Helical" evidence="2">
    <location>
        <begin position="638"/>
        <end position="659"/>
    </location>
</feature>
<feature type="transmembrane region" description="Helical" evidence="2">
    <location>
        <begin position="144"/>
        <end position="165"/>
    </location>
</feature>
<dbReference type="SMART" id="SM00460">
    <property type="entry name" value="TGc"/>
    <property type="match status" value="1"/>
</dbReference>
<feature type="region of interest" description="Disordered" evidence="1">
    <location>
        <begin position="597"/>
        <end position="623"/>
    </location>
</feature>
<evidence type="ECO:0000313" key="4">
    <source>
        <dbReference type="EMBL" id="TFV99375.1"/>
    </source>
</evidence>
<protein>
    <submittedName>
        <fullName evidence="4">DUF4129 domain-containing protein</fullName>
    </submittedName>
</protein>
<evidence type="ECO:0000259" key="3">
    <source>
        <dbReference type="SMART" id="SM00460"/>
    </source>
</evidence>
<dbReference type="InterPro" id="IPR002931">
    <property type="entry name" value="Transglutaminase-like"/>
</dbReference>
<accession>A0A4Y9R7J5</accession>
<gene>
    <name evidence="4" type="ORF">E4M00_07810</name>
</gene>
<feature type="transmembrane region" description="Helical" evidence="2">
    <location>
        <begin position="36"/>
        <end position="57"/>
    </location>
</feature>
<feature type="transmembrane region" description="Helical" evidence="2">
    <location>
        <begin position="63"/>
        <end position="81"/>
    </location>
</feature>
<proteinExistence type="predicted"/>
<evidence type="ECO:0000256" key="2">
    <source>
        <dbReference type="SAM" id="Phobius"/>
    </source>
</evidence>
<dbReference type="Proteomes" id="UP000298127">
    <property type="component" value="Unassembled WGS sequence"/>
</dbReference>
<keyword evidence="2" id="KW-0812">Transmembrane</keyword>
<feature type="transmembrane region" description="Helical" evidence="2">
    <location>
        <begin position="248"/>
        <end position="272"/>
    </location>
</feature>
<feature type="transmembrane region" description="Helical" evidence="2">
    <location>
        <begin position="199"/>
        <end position="217"/>
    </location>
</feature>
<dbReference type="SUPFAM" id="SSF54001">
    <property type="entry name" value="Cysteine proteinases"/>
    <property type="match status" value="1"/>
</dbReference>
<dbReference type="AlphaFoldDB" id="A0A4Y9R7J5"/>
<feature type="transmembrane region" description="Helical" evidence="2">
    <location>
        <begin position="172"/>
        <end position="193"/>
    </location>
</feature>
<sequence>MPAVSPRPGNRPDASGGPSMSRSETTPRFAERGRNYWPLTGALVVLLLVASMALGPVLRASSWWWVMAAVSTITLVSAGAFRHLGWARSVVPLAAGGVLLVTLTLFFGNGSGLLWLVPTPGTVEQWGGLAEAGMLSIQQQAVPAVVYPGILFLLAVGAGLLAIALDTVAITLRFPAIAGALILIPVSVPALITKSGTDLAALVLTACAYLLLLRVDVRIRRRSEAATRDRGRAAPRSSGPERRGPGPVWGSLGVGSIAIVSALVLSAATPALSDSSVISNKQTGVLFGSGVSPLIDLGQDLRRPEASLAMHYGTTAEDQPYFKLLTLDSFSEDLEWVAGRGATDITNTMDEFGDPEGLTNAVERDEISTTVQIDTVISSWLPVPYPATSIDGLDGDWQWDDGALTVSSDKSTTQGQSYKVAGLELKPTAEQLRASGTDYPEAIRQYLELPENAPAIIGELAAEETANVANPYDAAIALQRYFRSSAYAYSTEAPVDEGYDGGSLDVIARFLDVKKGYCIHFASAMAVMARTLGIPSRIALGYLPGDSTRDTMEGLPRWNVTTHDLHTWPELYFPGVGWVPFEPTTGRGSIPDYARGVGQASTAPLAPSTNDQANRDAALQDREQNSGGVATAAQVSLLWLQVSLVVLGAVLILLLPFLIRTVGRLQRRRRVASGRASPSLLWRELVDSAVDLGLGVPDTETARHLASRLSASGGLTDAVAAALERLRDAVEHERYARPGAEARHRNEALVDDLDVVLASLRSGVDVRARLRAALLPRSLRPEAFGPGRGRSAAAA</sequence>
<keyword evidence="5" id="KW-1185">Reference proteome</keyword>
<dbReference type="InterPro" id="IPR021878">
    <property type="entry name" value="TgpA_N"/>
</dbReference>
<evidence type="ECO:0000256" key="1">
    <source>
        <dbReference type="SAM" id="MobiDB-lite"/>
    </source>
</evidence>
<dbReference type="InterPro" id="IPR052901">
    <property type="entry name" value="Bact_TGase-like"/>
</dbReference>
<feature type="compositionally biased region" description="Polar residues" evidence="1">
    <location>
        <begin position="599"/>
        <end position="612"/>
    </location>
</feature>
<name>A0A4Y9R7J5_9MICO</name>
<keyword evidence="2" id="KW-1133">Transmembrane helix</keyword>
<dbReference type="PANTHER" id="PTHR42736">
    <property type="entry name" value="PROTEIN-GLUTAMINE GAMMA-GLUTAMYLTRANSFERASE"/>
    <property type="match status" value="1"/>
</dbReference>
<evidence type="ECO:0000313" key="5">
    <source>
        <dbReference type="Proteomes" id="UP000298127"/>
    </source>
</evidence>
<dbReference type="EMBL" id="SPQZ01000002">
    <property type="protein sequence ID" value="TFV99375.1"/>
    <property type="molecule type" value="Genomic_DNA"/>
</dbReference>
<keyword evidence="2" id="KW-0472">Membrane</keyword>
<comment type="caution">
    <text evidence="4">The sequence shown here is derived from an EMBL/GenBank/DDBJ whole genome shotgun (WGS) entry which is preliminary data.</text>
</comment>
<dbReference type="Pfam" id="PF01841">
    <property type="entry name" value="Transglut_core"/>
    <property type="match status" value="1"/>
</dbReference>
<feature type="region of interest" description="Disordered" evidence="1">
    <location>
        <begin position="226"/>
        <end position="247"/>
    </location>
</feature>
<feature type="domain" description="Transglutaminase-like" evidence="3">
    <location>
        <begin position="510"/>
        <end position="585"/>
    </location>
</feature>
<dbReference type="PANTHER" id="PTHR42736:SF1">
    <property type="entry name" value="PROTEIN-GLUTAMINE GAMMA-GLUTAMYLTRANSFERASE"/>
    <property type="match status" value="1"/>
</dbReference>
<dbReference type="InterPro" id="IPR038765">
    <property type="entry name" value="Papain-like_cys_pep_sf"/>
</dbReference>
<reference evidence="4 5" key="1">
    <citation type="journal article" date="2018" name="J. Microbiol.">
        <title>Leifsonia flava sp. nov., a novel actinobacterium isolated from the rhizosphere of Aquilegia viridiflora.</title>
        <authorList>
            <person name="Cai Y."/>
            <person name="Tao W.Z."/>
            <person name="Ma Y.J."/>
            <person name="Cheng J."/>
            <person name="Zhang M.Y."/>
            <person name="Zhang Y.X."/>
        </authorList>
    </citation>
    <scope>NUCLEOTIDE SEQUENCE [LARGE SCALE GENOMIC DNA]</scope>
    <source>
        <strain evidence="4 5">SYP-B2174</strain>
    </source>
</reference>
<dbReference type="Pfam" id="PF11992">
    <property type="entry name" value="TgpA_N"/>
    <property type="match status" value="1"/>
</dbReference>
<organism evidence="4 5">
    <name type="scientific">Orlajensenia leifsoniae</name>
    <dbReference type="NCBI Taxonomy" id="2561933"/>
    <lineage>
        <taxon>Bacteria</taxon>
        <taxon>Bacillati</taxon>
        <taxon>Actinomycetota</taxon>
        <taxon>Actinomycetes</taxon>
        <taxon>Micrococcales</taxon>
        <taxon>Microbacteriaceae</taxon>
        <taxon>Orlajensenia</taxon>
    </lineage>
</organism>
<feature type="transmembrane region" description="Helical" evidence="2">
    <location>
        <begin position="93"/>
        <end position="117"/>
    </location>
</feature>
<dbReference type="Gene3D" id="3.10.620.30">
    <property type="match status" value="1"/>
</dbReference>
<feature type="region of interest" description="Disordered" evidence="1">
    <location>
        <begin position="1"/>
        <end position="25"/>
    </location>
</feature>